<evidence type="ECO:0000313" key="6">
    <source>
        <dbReference type="EMBL" id="MCZ4590464.1"/>
    </source>
</evidence>
<dbReference type="Proteomes" id="UP001066327">
    <property type="component" value="Unassembled WGS sequence"/>
</dbReference>
<dbReference type="PANTHER" id="PTHR42804:SF1">
    <property type="entry name" value="ALDEHYDE DEHYDROGENASE-RELATED"/>
    <property type="match status" value="1"/>
</dbReference>
<keyword evidence="2 4" id="KW-0560">Oxidoreductase</keyword>
<dbReference type="SUPFAM" id="SSF53720">
    <property type="entry name" value="ALDH-like"/>
    <property type="match status" value="1"/>
</dbReference>
<comment type="caution">
    <text evidence="6">The sequence shown here is derived from an EMBL/GenBank/DDBJ whole genome shotgun (WGS) entry which is preliminary data.</text>
</comment>
<dbReference type="PANTHER" id="PTHR42804">
    <property type="entry name" value="ALDEHYDE DEHYDROGENASE"/>
    <property type="match status" value="1"/>
</dbReference>
<dbReference type="Pfam" id="PF00171">
    <property type="entry name" value="Aldedh"/>
    <property type="match status" value="1"/>
</dbReference>
<dbReference type="InterPro" id="IPR015590">
    <property type="entry name" value="Aldehyde_DH_dom"/>
</dbReference>
<evidence type="ECO:0000256" key="3">
    <source>
        <dbReference type="PROSITE-ProRule" id="PRU10007"/>
    </source>
</evidence>
<accession>A0ABT4NSV0</accession>
<dbReference type="Gene3D" id="3.40.309.10">
    <property type="entry name" value="Aldehyde Dehydrogenase, Chain A, domain 2"/>
    <property type="match status" value="1"/>
</dbReference>
<feature type="active site" evidence="3">
    <location>
        <position position="252"/>
    </location>
</feature>
<feature type="domain" description="Aldehyde dehydrogenase" evidence="5">
    <location>
        <begin position="16"/>
        <end position="475"/>
    </location>
</feature>
<name>A0ABT4NSV0_RHOOP</name>
<dbReference type="InterPro" id="IPR016162">
    <property type="entry name" value="Ald_DH_N"/>
</dbReference>
<dbReference type="CDD" id="cd07139">
    <property type="entry name" value="ALDH_AldA-Rv0768"/>
    <property type="match status" value="1"/>
</dbReference>
<reference evidence="6" key="1">
    <citation type="submission" date="2022-12" db="EMBL/GenBank/DDBJ databases">
        <authorList>
            <person name="Krivoruchko A.V."/>
            <person name="Elkin A."/>
        </authorList>
    </citation>
    <scope>NUCLEOTIDE SEQUENCE</scope>
    <source>
        <strain evidence="6">IEGM 249</strain>
    </source>
</reference>
<evidence type="ECO:0000256" key="1">
    <source>
        <dbReference type="ARBA" id="ARBA00009986"/>
    </source>
</evidence>
<keyword evidence="7" id="KW-1185">Reference proteome</keyword>
<evidence type="ECO:0000313" key="7">
    <source>
        <dbReference type="Proteomes" id="UP001066327"/>
    </source>
</evidence>
<dbReference type="InterPro" id="IPR029510">
    <property type="entry name" value="Ald_DH_CS_GLU"/>
</dbReference>
<dbReference type="Gene3D" id="3.40.605.10">
    <property type="entry name" value="Aldehyde Dehydrogenase, Chain A, domain 1"/>
    <property type="match status" value="1"/>
</dbReference>
<organism evidence="6 7">
    <name type="scientific">Rhodococcus opacus</name>
    <name type="common">Nocardia opaca</name>
    <dbReference type="NCBI Taxonomy" id="37919"/>
    <lineage>
        <taxon>Bacteria</taxon>
        <taxon>Bacillati</taxon>
        <taxon>Actinomycetota</taxon>
        <taxon>Actinomycetes</taxon>
        <taxon>Mycobacteriales</taxon>
        <taxon>Nocardiaceae</taxon>
        <taxon>Rhodococcus</taxon>
    </lineage>
</organism>
<dbReference type="InterPro" id="IPR016163">
    <property type="entry name" value="Ald_DH_C"/>
</dbReference>
<dbReference type="InterPro" id="IPR016161">
    <property type="entry name" value="Ald_DH/histidinol_DH"/>
</dbReference>
<protein>
    <submittedName>
        <fullName evidence="6">Aldehyde dehydrogenase</fullName>
    </submittedName>
</protein>
<dbReference type="EMBL" id="JAPWIS010000050">
    <property type="protein sequence ID" value="MCZ4590464.1"/>
    <property type="molecule type" value="Genomic_DNA"/>
</dbReference>
<sequence length="480" mass="51435">MDDIRSFDKLFIGGQWVAPAGNEFIEVISPVTEQAIARVPDGTAADAERAIRAARRAFDHGEWPRLAPAERATYLRRIGDEVKKRRAELEETFVAEVGAPLATATAFHGRAMDMWDDNASLPERATWEDPRQWPGGHGLLVKEPVGVVAVVIPWNAPICSASSKMGQALAAGCPVILKPAPESPVSTMILAEAIEAAGLPEGVVSIIPGGRELGEYIVSHKLVDAVTFTGSTAAGKRVMSLCSQNITRVALELGGKSAGIIADDVPLDRVLPDLAFAGIGHSGQVCAALTRVLVPRKRHDEVTEALAETFRSVVVGNPRDAGTHLGPLIAERQRDRVEDYIGVGQNEGAKLVTGGGRPQHLSTGWFVEPTLFAQVDNSMRIAREEIFGPVVGVIPFDSVEEAIDLANDSDFGLSGAVYASENDLAESIARRIRTGQVSVNSWDMCTSEPFGGFKQSGIGREGSVEGMDTFLEKKLIQFKN</sequence>
<evidence type="ECO:0000256" key="4">
    <source>
        <dbReference type="RuleBase" id="RU003345"/>
    </source>
</evidence>
<gene>
    <name evidence="6" type="ORF">O4328_43790</name>
</gene>
<dbReference type="PROSITE" id="PS00687">
    <property type="entry name" value="ALDEHYDE_DEHYDR_GLU"/>
    <property type="match status" value="1"/>
</dbReference>
<dbReference type="RefSeq" id="WP_269593067.1">
    <property type="nucleotide sequence ID" value="NZ_JAPWIS010000050.1"/>
</dbReference>
<proteinExistence type="inferred from homology"/>
<comment type="similarity">
    <text evidence="1 4">Belongs to the aldehyde dehydrogenase family.</text>
</comment>
<evidence type="ECO:0000259" key="5">
    <source>
        <dbReference type="Pfam" id="PF00171"/>
    </source>
</evidence>
<evidence type="ECO:0000256" key="2">
    <source>
        <dbReference type="ARBA" id="ARBA00023002"/>
    </source>
</evidence>